<organism evidence="4 5">
    <name type="scientific">Acropora cervicornis</name>
    <name type="common">Staghorn coral</name>
    <dbReference type="NCBI Taxonomy" id="6130"/>
    <lineage>
        <taxon>Eukaryota</taxon>
        <taxon>Metazoa</taxon>
        <taxon>Cnidaria</taxon>
        <taxon>Anthozoa</taxon>
        <taxon>Hexacorallia</taxon>
        <taxon>Scleractinia</taxon>
        <taxon>Astrocoeniina</taxon>
        <taxon>Acroporidae</taxon>
        <taxon>Acropora</taxon>
    </lineage>
</organism>
<dbReference type="PANTHER" id="PTHR47457">
    <property type="entry name" value="OS05G0345500 PROTEIN"/>
    <property type="match status" value="1"/>
</dbReference>
<feature type="compositionally biased region" description="Polar residues" evidence="2">
    <location>
        <begin position="30"/>
        <end position="39"/>
    </location>
</feature>
<evidence type="ECO:0000256" key="1">
    <source>
        <dbReference type="SAM" id="Coils"/>
    </source>
</evidence>
<evidence type="ECO:0000256" key="2">
    <source>
        <dbReference type="SAM" id="MobiDB-lite"/>
    </source>
</evidence>
<dbReference type="Gene3D" id="2.60.120.260">
    <property type="entry name" value="Galactose-binding domain-like"/>
    <property type="match status" value="1"/>
</dbReference>
<proteinExistence type="predicted"/>
<keyword evidence="5" id="KW-1185">Reference proteome</keyword>
<evidence type="ECO:0000259" key="3">
    <source>
        <dbReference type="Pfam" id="PF00754"/>
    </source>
</evidence>
<dbReference type="AlphaFoldDB" id="A0AAD9QJJ2"/>
<gene>
    <name evidence="4" type="ORF">P5673_014795</name>
</gene>
<dbReference type="SUPFAM" id="SSF49785">
    <property type="entry name" value="Galactose-binding domain-like"/>
    <property type="match status" value="1"/>
</dbReference>
<evidence type="ECO:0000313" key="4">
    <source>
        <dbReference type="EMBL" id="KAK2562056.1"/>
    </source>
</evidence>
<dbReference type="Proteomes" id="UP001249851">
    <property type="component" value="Unassembled WGS sequence"/>
</dbReference>
<dbReference type="InterPro" id="IPR008979">
    <property type="entry name" value="Galactose-bd-like_sf"/>
</dbReference>
<accession>A0AAD9QJJ2</accession>
<dbReference type="PANTHER" id="PTHR47457:SF1">
    <property type="entry name" value="BTB DOMAIN-CONTAINING PROTEIN-RELATED"/>
    <property type="match status" value="1"/>
</dbReference>
<feature type="domain" description="F5/8 type C" evidence="3">
    <location>
        <begin position="410"/>
        <end position="534"/>
    </location>
</feature>
<comment type="caution">
    <text evidence="4">The sequence shown here is derived from an EMBL/GenBank/DDBJ whole genome shotgun (WGS) entry which is preliminary data.</text>
</comment>
<keyword evidence="1" id="KW-0175">Coiled coil</keyword>
<feature type="coiled-coil region" evidence="1">
    <location>
        <begin position="240"/>
        <end position="368"/>
    </location>
</feature>
<reference evidence="4" key="2">
    <citation type="journal article" date="2023" name="Science">
        <title>Genomic signatures of disease resistance in endangered staghorn corals.</title>
        <authorList>
            <person name="Vollmer S.V."/>
            <person name="Selwyn J.D."/>
            <person name="Despard B.A."/>
            <person name="Roesel C.L."/>
        </authorList>
    </citation>
    <scope>NUCLEOTIDE SEQUENCE</scope>
    <source>
        <strain evidence="4">K2</strain>
    </source>
</reference>
<evidence type="ECO:0000313" key="5">
    <source>
        <dbReference type="Proteomes" id="UP001249851"/>
    </source>
</evidence>
<reference evidence="4" key="1">
    <citation type="journal article" date="2023" name="G3 (Bethesda)">
        <title>Whole genome assembly and annotation of the endangered Caribbean coral Acropora cervicornis.</title>
        <authorList>
            <person name="Selwyn J.D."/>
            <person name="Vollmer S.V."/>
        </authorList>
    </citation>
    <scope>NUCLEOTIDE SEQUENCE</scope>
    <source>
        <strain evidence="4">K2</strain>
    </source>
</reference>
<feature type="region of interest" description="Disordered" evidence="2">
    <location>
        <begin position="30"/>
        <end position="49"/>
    </location>
</feature>
<name>A0AAD9QJJ2_ACRCE</name>
<dbReference type="InterPro" id="IPR000421">
    <property type="entry name" value="FA58C"/>
</dbReference>
<protein>
    <submittedName>
        <fullName evidence="4">E3 ubiquitin-protein ligase hecd-1</fullName>
    </submittedName>
</protein>
<dbReference type="EMBL" id="JARQWQ010000030">
    <property type="protein sequence ID" value="KAK2562056.1"/>
    <property type="molecule type" value="Genomic_DNA"/>
</dbReference>
<sequence>MPYVTVTSLKRENDSLKEDLRRRFENLQKSLTRNEAQESGNGGEPSCSITKDEALNTLQYYGKSYDDLCPKLIRVFTELHQYNVKIVGLPEIDSRESASATTSLCISLLKASGVDINEQNVDIAYRVPTRQATAGPRPNRQRRSYLSNEGSLQDIGNIDWSAECSLGDVKILDHLTTQTQKLLADVKKFQTRNGFSRIVFSISQKNIALVARALEMREIVREEKIKLWKKKFKYSVKKKSEDYQRISQELQKGLESVKEEQRNLQLLSENLEAAKKEQQQKIRQLKRKNEEPENKVTKKTSAFEKILASVQKLRKVLDCLEKSLANFKAKNVDLENMSEEKKPLHEDRNAERSKCDDLTAEIRRLNLRLSPKMAGRIHYYSKDFYINGVVYALTTNFRGPNSTQTRIIATRSSDEEGKATDILENRVDREIVSGTKAEEQSWWCVDLTENYALYLTHYTLRHGSKTNTSYLLNWRLEGSLDGQSWQTLRRHDNDRGLTGNHPYRRCTWAIDGNVNAFRYFRILQTGKNSSGRFGIFLSGIELYGVLIEIGS</sequence>
<dbReference type="Pfam" id="PF00754">
    <property type="entry name" value="F5_F8_type_C"/>
    <property type="match status" value="1"/>
</dbReference>